<evidence type="ECO:0000313" key="2">
    <source>
        <dbReference type="Proteomes" id="UP001180845"/>
    </source>
</evidence>
<dbReference type="AlphaFoldDB" id="A0AAE3ZDB1"/>
<keyword evidence="1" id="KW-0251">Elongation factor</keyword>
<keyword evidence="1" id="KW-0648">Protein biosynthesis</keyword>
<accession>A0AAE3ZDB1</accession>
<dbReference type="EMBL" id="JAVDXW010000001">
    <property type="protein sequence ID" value="MDR7301444.1"/>
    <property type="molecule type" value="Genomic_DNA"/>
</dbReference>
<name>A0AAE3ZDB1_9ACTN</name>
<comment type="caution">
    <text evidence="1">The sequence shown here is derived from an EMBL/GenBank/DDBJ whole genome shotgun (WGS) entry which is preliminary data.</text>
</comment>
<sequence length="64" mass="6681">MNPDSHEHSGPQPVTDSVPATLSTLACQVCGHHALHAQELDNGTVRGLSSRLICHSCGAHRVGS</sequence>
<organism evidence="1 2">
    <name type="scientific">Haloactinomyces albus</name>
    <dbReference type="NCBI Taxonomy" id="1352928"/>
    <lineage>
        <taxon>Bacteria</taxon>
        <taxon>Bacillati</taxon>
        <taxon>Actinomycetota</taxon>
        <taxon>Actinomycetes</taxon>
        <taxon>Actinopolysporales</taxon>
        <taxon>Actinopolysporaceae</taxon>
        <taxon>Haloactinomyces</taxon>
    </lineage>
</organism>
<proteinExistence type="predicted"/>
<protein>
    <submittedName>
        <fullName evidence="1">Transcription elongation factor Elf1</fullName>
    </submittedName>
</protein>
<dbReference type="GO" id="GO:0003746">
    <property type="term" value="F:translation elongation factor activity"/>
    <property type="evidence" value="ECO:0007669"/>
    <property type="project" value="UniProtKB-KW"/>
</dbReference>
<keyword evidence="2" id="KW-1185">Reference proteome</keyword>
<reference evidence="1" key="1">
    <citation type="submission" date="2023-07" db="EMBL/GenBank/DDBJ databases">
        <title>Sequencing the genomes of 1000 actinobacteria strains.</title>
        <authorList>
            <person name="Klenk H.-P."/>
        </authorList>
    </citation>
    <scope>NUCLEOTIDE SEQUENCE</scope>
    <source>
        <strain evidence="1">DSM 45977</strain>
    </source>
</reference>
<gene>
    <name evidence="1" type="ORF">JOF55_001625</name>
</gene>
<dbReference type="RefSeq" id="WP_310271942.1">
    <property type="nucleotide sequence ID" value="NZ_JAVDXW010000001.1"/>
</dbReference>
<evidence type="ECO:0000313" key="1">
    <source>
        <dbReference type="EMBL" id="MDR7301444.1"/>
    </source>
</evidence>
<dbReference type="Proteomes" id="UP001180845">
    <property type="component" value="Unassembled WGS sequence"/>
</dbReference>